<evidence type="ECO:0000313" key="3">
    <source>
        <dbReference type="EMBL" id="SFE44469.1"/>
    </source>
</evidence>
<feature type="chain" id="PRO_5011795887" evidence="2">
    <location>
        <begin position="29"/>
        <end position="208"/>
    </location>
</feature>
<feature type="signal peptide" evidence="2">
    <location>
        <begin position="1"/>
        <end position="28"/>
    </location>
</feature>
<reference evidence="4" key="1">
    <citation type="submission" date="2016-10" db="EMBL/GenBank/DDBJ databases">
        <authorList>
            <person name="Varghese N."/>
            <person name="Submissions S."/>
        </authorList>
    </citation>
    <scope>NUCLEOTIDE SEQUENCE [LARGE SCALE GENOMIC DNA]</scope>
    <source>
        <strain evidence="4">DSM 27981</strain>
    </source>
</reference>
<dbReference type="InterPro" id="IPR012899">
    <property type="entry name" value="LTXXQ"/>
</dbReference>
<name>A0A1I2AL43_9BURK</name>
<dbReference type="AlphaFoldDB" id="A0A1I2AL43"/>
<organism evidence="3 4">
    <name type="scientific">Paracidovorax wautersii</name>
    <dbReference type="NCBI Taxonomy" id="1177982"/>
    <lineage>
        <taxon>Bacteria</taxon>
        <taxon>Pseudomonadati</taxon>
        <taxon>Pseudomonadota</taxon>
        <taxon>Betaproteobacteria</taxon>
        <taxon>Burkholderiales</taxon>
        <taxon>Comamonadaceae</taxon>
        <taxon>Paracidovorax</taxon>
    </lineage>
</organism>
<keyword evidence="4" id="KW-1185">Reference proteome</keyword>
<proteinExistence type="predicted"/>
<protein>
    <submittedName>
        <fullName evidence="3">LTXXQ motif family protein</fullName>
    </submittedName>
</protein>
<dbReference type="OrthoDB" id="5298564at2"/>
<evidence type="ECO:0000256" key="1">
    <source>
        <dbReference type="SAM" id="MobiDB-lite"/>
    </source>
</evidence>
<dbReference type="RefSeq" id="WP_092937472.1">
    <property type="nucleotide sequence ID" value="NZ_FONX01000002.1"/>
</dbReference>
<feature type="compositionally biased region" description="Basic and acidic residues" evidence="1">
    <location>
        <begin position="53"/>
        <end position="78"/>
    </location>
</feature>
<dbReference type="STRING" id="1177982.SAMN04489711_10281"/>
<dbReference type="Pfam" id="PF07813">
    <property type="entry name" value="LTXXQ"/>
    <property type="match status" value="1"/>
</dbReference>
<accession>A0A1I2AL43</accession>
<feature type="compositionally biased region" description="Low complexity" evidence="1">
    <location>
        <begin position="190"/>
        <end position="208"/>
    </location>
</feature>
<feature type="region of interest" description="Disordered" evidence="1">
    <location>
        <begin position="162"/>
        <end position="208"/>
    </location>
</feature>
<dbReference type="EMBL" id="FONX01000002">
    <property type="protein sequence ID" value="SFE44469.1"/>
    <property type="molecule type" value="Genomic_DNA"/>
</dbReference>
<keyword evidence="2" id="KW-0732">Signal</keyword>
<gene>
    <name evidence="3" type="ORF">SAMN04489711_10281</name>
</gene>
<feature type="compositionally biased region" description="Low complexity" evidence="1">
    <location>
        <begin position="35"/>
        <end position="46"/>
    </location>
</feature>
<evidence type="ECO:0000256" key="2">
    <source>
        <dbReference type="SAM" id="SignalP"/>
    </source>
</evidence>
<dbReference type="GO" id="GO:0042597">
    <property type="term" value="C:periplasmic space"/>
    <property type="evidence" value="ECO:0007669"/>
    <property type="project" value="InterPro"/>
</dbReference>
<feature type="region of interest" description="Disordered" evidence="1">
    <location>
        <begin position="35"/>
        <end position="80"/>
    </location>
</feature>
<dbReference type="Proteomes" id="UP000199119">
    <property type="component" value="Unassembled WGS sequence"/>
</dbReference>
<sequence>MANALQQRLASTTLATALLVALAAPAFAQTAAAPAAPAPTASQPAADGAKAPRQGERRAHSPEERQQRMERHASELKQKLQITPAQESAWTAFTTAMQPPADAQARHEALRDLDKLTTPERIDRLRALRTQHAAEADRRDEAVKTFYAALTPAQQKVFDAESARMHQRMAGPDGAGPRGPKAGGEHPRHGGPAAKPGSAAPGAPAAPQ</sequence>
<evidence type="ECO:0000313" key="4">
    <source>
        <dbReference type="Proteomes" id="UP000199119"/>
    </source>
</evidence>